<dbReference type="RefSeq" id="WP_207416262.1">
    <property type="nucleotide sequence ID" value="NZ_CP061177.1"/>
</dbReference>
<comment type="caution">
    <text evidence="4">The sequence shown here is derived from an EMBL/GenBank/DDBJ whole genome shotgun (WGS) entry which is preliminary data.</text>
</comment>
<dbReference type="Pfam" id="PF07883">
    <property type="entry name" value="Cupin_2"/>
    <property type="match status" value="1"/>
</dbReference>
<dbReference type="Gene3D" id="1.10.260.40">
    <property type="entry name" value="lambda repressor-like DNA-binding domains"/>
    <property type="match status" value="1"/>
</dbReference>
<dbReference type="Gene3D" id="2.60.120.10">
    <property type="entry name" value="Jelly Rolls"/>
    <property type="match status" value="1"/>
</dbReference>
<dbReference type="InterPro" id="IPR010982">
    <property type="entry name" value="Lambda_DNA-bd_dom_sf"/>
</dbReference>
<evidence type="ECO:0000313" key="4">
    <source>
        <dbReference type="EMBL" id="MBO1078828.1"/>
    </source>
</evidence>
<reference evidence="4 5" key="1">
    <citation type="submission" date="2020-09" db="EMBL/GenBank/DDBJ databases">
        <title>Roseomonas.</title>
        <authorList>
            <person name="Zhu W."/>
        </authorList>
    </citation>
    <scope>NUCLEOTIDE SEQUENCE [LARGE SCALE GENOMIC DNA]</scope>
    <source>
        <strain evidence="4 5">573</strain>
    </source>
</reference>
<dbReference type="InterPro" id="IPR001387">
    <property type="entry name" value="Cro/C1-type_HTH"/>
</dbReference>
<evidence type="ECO:0000259" key="3">
    <source>
        <dbReference type="PROSITE" id="PS50943"/>
    </source>
</evidence>
<dbReference type="SUPFAM" id="SSF51182">
    <property type="entry name" value="RmlC-like cupins"/>
    <property type="match status" value="1"/>
</dbReference>
<dbReference type="InterPro" id="IPR013096">
    <property type="entry name" value="Cupin_2"/>
</dbReference>
<organism evidence="4 5">
    <name type="scientific">Roseomonas haemaphysalidis</name>
    <dbReference type="NCBI Taxonomy" id="2768162"/>
    <lineage>
        <taxon>Bacteria</taxon>
        <taxon>Pseudomonadati</taxon>
        <taxon>Pseudomonadota</taxon>
        <taxon>Alphaproteobacteria</taxon>
        <taxon>Acetobacterales</taxon>
        <taxon>Roseomonadaceae</taxon>
        <taxon>Roseomonas</taxon>
    </lineage>
</organism>
<dbReference type="SUPFAM" id="SSF47413">
    <property type="entry name" value="lambda repressor-like DNA-binding domains"/>
    <property type="match status" value="1"/>
</dbReference>
<feature type="region of interest" description="Disordered" evidence="2">
    <location>
        <begin position="81"/>
        <end position="107"/>
    </location>
</feature>
<dbReference type="PROSITE" id="PS50943">
    <property type="entry name" value="HTH_CROC1"/>
    <property type="match status" value="1"/>
</dbReference>
<sequence length="192" mass="20683">MTTIQDESALTASLAARLRLEREARGWSIAELAERSAVSRAMISKVERAEASPTAALLGRLVAALGLTLSTLLARAEGDAGQSGRVARAKDQPLWRDPETGYRRRAVSPRGTVPELVEVELPPGAEVAYPAATYQGWAHVIWVLHGALLFHEGAARHRLDAGDSLALGPPQDCAFVNESEKPCRYLVVLAPR</sequence>
<dbReference type="Pfam" id="PF01381">
    <property type="entry name" value="HTH_3"/>
    <property type="match status" value="1"/>
</dbReference>
<feature type="compositionally biased region" description="Basic and acidic residues" evidence="2">
    <location>
        <begin position="88"/>
        <end position="102"/>
    </location>
</feature>
<feature type="domain" description="HTH cro/C1-type" evidence="3">
    <location>
        <begin position="18"/>
        <end position="72"/>
    </location>
</feature>
<gene>
    <name evidence="4" type="ORF">IAI61_07290</name>
</gene>
<protein>
    <submittedName>
        <fullName evidence="4">Helix-turn-helix transcriptional regulator</fullName>
    </submittedName>
</protein>
<dbReference type="Proteomes" id="UP001518989">
    <property type="component" value="Unassembled WGS sequence"/>
</dbReference>
<dbReference type="EMBL" id="JACTNG010000003">
    <property type="protein sequence ID" value="MBO1078828.1"/>
    <property type="molecule type" value="Genomic_DNA"/>
</dbReference>
<dbReference type="CDD" id="cd02209">
    <property type="entry name" value="cupin_XRE_C"/>
    <property type="match status" value="1"/>
</dbReference>
<dbReference type="PANTHER" id="PTHR46797">
    <property type="entry name" value="HTH-TYPE TRANSCRIPTIONAL REGULATOR"/>
    <property type="match status" value="1"/>
</dbReference>
<evidence type="ECO:0000256" key="2">
    <source>
        <dbReference type="SAM" id="MobiDB-lite"/>
    </source>
</evidence>
<evidence type="ECO:0000313" key="5">
    <source>
        <dbReference type="Proteomes" id="UP001518989"/>
    </source>
</evidence>
<dbReference type="InterPro" id="IPR011051">
    <property type="entry name" value="RmlC_Cupin_sf"/>
</dbReference>
<proteinExistence type="predicted"/>
<dbReference type="InterPro" id="IPR050807">
    <property type="entry name" value="TransReg_Diox_bact_type"/>
</dbReference>
<keyword evidence="5" id="KW-1185">Reference proteome</keyword>
<keyword evidence="1" id="KW-0238">DNA-binding</keyword>
<dbReference type="InterPro" id="IPR014710">
    <property type="entry name" value="RmlC-like_jellyroll"/>
</dbReference>
<evidence type="ECO:0000256" key="1">
    <source>
        <dbReference type="ARBA" id="ARBA00023125"/>
    </source>
</evidence>
<name>A0ABS3KQI2_9PROT</name>
<accession>A0ABS3KQI2</accession>
<dbReference type="SMART" id="SM00530">
    <property type="entry name" value="HTH_XRE"/>
    <property type="match status" value="1"/>
</dbReference>
<dbReference type="CDD" id="cd00093">
    <property type="entry name" value="HTH_XRE"/>
    <property type="match status" value="1"/>
</dbReference>
<dbReference type="PANTHER" id="PTHR46797:SF10">
    <property type="entry name" value="BLR1115 PROTEIN"/>
    <property type="match status" value="1"/>
</dbReference>